<name>A0AAV6VW49_9ARAC</name>
<proteinExistence type="predicted"/>
<organism evidence="2 3">
    <name type="scientific">Oedothorax gibbosus</name>
    <dbReference type="NCBI Taxonomy" id="931172"/>
    <lineage>
        <taxon>Eukaryota</taxon>
        <taxon>Metazoa</taxon>
        <taxon>Ecdysozoa</taxon>
        <taxon>Arthropoda</taxon>
        <taxon>Chelicerata</taxon>
        <taxon>Arachnida</taxon>
        <taxon>Araneae</taxon>
        <taxon>Araneomorphae</taxon>
        <taxon>Entelegynae</taxon>
        <taxon>Araneoidea</taxon>
        <taxon>Linyphiidae</taxon>
        <taxon>Erigoninae</taxon>
        <taxon>Oedothorax</taxon>
    </lineage>
</organism>
<dbReference type="AlphaFoldDB" id="A0AAV6VW49"/>
<feature type="region of interest" description="Disordered" evidence="1">
    <location>
        <begin position="165"/>
        <end position="194"/>
    </location>
</feature>
<protein>
    <recommendedName>
        <fullName evidence="4">MSP domain-containing protein</fullName>
    </recommendedName>
</protein>
<evidence type="ECO:0000313" key="3">
    <source>
        <dbReference type="Proteomes" id="UP000827092"/>
    </source>
</evidence>
<feature type="compositionally biased region" description="Polar residues" evidence="1">
    <location>
        <begin position="319"/>
        <end position="328"/>
    </location>
</feature>
<accession>A0AAV6VW49</accession>
<feature type="compositionally biased region" description="Basic and acidic residues" evidence="1">
    <location>
        <begin position="372"/>
        <end position="388"/>
    </location>
</feature>
<feature type="compositionally biased region" description="Basic and acidic residues" evidence="1">
    <location>
        <begin position="171"/>
        <end position="194"/>
    </location>
</feature>
<dbReference type="InterPro" id="IPR013783">
    <property type="entry name" value="Ig-like_fold"/>
</dbReference>
<comment type="caution">
    <text evidence="2">The sequence shown here is derived from an EMBL/GenBank/DDBJ whole genome shotgun (WGS) entry which is preliminary data.</text>
</comment>
<dbReference type="SUPFAM" id="SSF49354">
    <property type="entry name" value="PapD-like"/>
    <property type="match status" value="1"/>
</dbReference>
<feature type="compositionally biased region" description="Basic and acidic residues" evidence="1">
    <location>
        <begin position="334"/>
        <end position="343"/>
    </location>
</feature>
<evidence type="ECO:0008006" key="4">
    <source>
        <dbReference type="Google" id="ProtNLM"/>
    </source>
</evidence>
<reference evidence="2 3" key="1">
    <citation type="journal article" date="2022" name="Nat. Ecol. Evol.">
        <title>A masculinizing supergene underlies an exaggerated male reproductive morph in a spider.</title>
        <authorList>
            <person name="Hendrickx F."/>
            <person name="De Corte Z."/>
            <person name="Sonet G."/>
            <person name="Van Belleghem S.M."/>
            <person name="Kostlbacher S."/>
            <person name="Vangestel C."/>
        </authorList>
    </citation>
    <scope>NUCLEOTIDE SEQUENCE [LARGE SCALE GENOMIC DNA]</scope>
    <source>
        <strain evidence="2">W744_W776</strain>
    </source>
</reference>
<gene>
    <name evidence="2" type="ORF">JTE90_028512</name>
</gene>
<dbReference type="EMBL" id="JAFNEN010000016">
    <property type="protein sequence ID" value="KAG8200330.1"/>
    <property type="molecule type" value="Genomic_DNA"/>
</dbReference>
<dbReference type="InterPro" id="IPR008962">
    <property type="entry name" value="PapD-like_sf"/>
</dbReference>
<sequence>MDNINQFQTNSCKRHHSTDHTLSNNGNHDEISVSVSPCCFNLAEDGETESNLEVTNNNSFPIYFKLVTTNAVAMHFKPRSGRIEPHGMVFIKGYHAKSVTPIGLQQTIGVMTSRMPLEDWPEEDFCQPINFKETLEVLVKDRREGSVQSESSPSNEGFDYKKYRQQSFRSSDQHHSSSPRQDGHHEEIYKKSSRDEMENWNVSKDFTKDGSVQRSFYEFRPSSNAKKDSSKRKITAIKNISECSCGLCDGGEYDIDVYPKEYQKTNQTSNHVGEKHHQFQKGSELERNSSNYSTNAHLHPDACRKRNIATERNQDIESRNQLNLNTKDNLGFAGHEHDEDQFRFSRNQQKQQTCNETKGLSNLNKFQQNSPRKNDKKDTLPKETDEYSKNVNKSSRKEKRVARKVRSKCYCEHCMELNKSSLPDSEHAATISVESIQAEVGSTSSSALTKDISESSDIDCFHDSNNEERAVYRSLFQKFNKMLHKCNTVLQRVDSNMRLNFILMCDKKWPRFTRLLVIIQRQKPSHPVTRQKTWVAQDSIKTTRGLRHS</sequence>
<evidence type="ECO:0000256" key="1">
    <source>
        <dbReference type="SAM" id="MobiDB-lite"/>
    </source>
</evidence>
<dbReference type="Gene3D" id="2.60.40.10">
    <property type="entry name" value="Immunoglobulins"/>
    <property type="match status" value="1"/>
</dbReference>
<feature type="compositionally biased region" description="Basic and acidic residues" evidence="1">
    <location>
        <begin position="272"/>
        <end position="287"/>
    </location>
</feature>
<evidence type="ECO:0000313" key="2">
    <source>
        <dbReference type="EMBL" id="KAG8200330.1"/>
    </source>
</evidence>
<dbReference type="Proteomes" id="UP000827092">
    <property type="component" value="Unassembled WGS sequence"/>
</dbReference>
<feature type="compositionally biased region" description="Polar residues" evidence="1">
    <location>
        <begin position="344"/>
        <end position="371"/>
    </location>
</feature>
<feature type="compositionally biased region" description="Polar residues" evidence="1">
    <location>
        <begin position="1"/>
        <end position="11"/>
    </location>
</feature>
<feature type="compositionally biased region" description="Basic and acidic residues" evidence="1">
    <location>
        <begin position="298"/>
        <end position="318"/>
    </location>
</feature>
<keyword evidence="3" id="KW-1185">Reference proteome</keyword>
<feature type="region of interest" description="Disordered" evidence="1">
    <location>
        <begin position="1"/>
        <end position="27"/>
    </location>
</feature>
<feature type="region of interest" description="Disordered" evidence="1">
    <location>
        <begin position="266"/>
        <end position="400"/>
    </location>
</feature>